<dbReference type="AlphaFoldDB" id="A0A444UUJ2"/>
<keyword evidence="5" id="KW-0067">ATP-binding</keyword>
<dbReference type="Pfam" id="PF17776">
    <property type="entry name" value="NLRC4_HD2"/>
    <property type="match status" value="1"/>
</dbReference>
<keyword evidence="7" id="KW-0395">Inflammatory response</keyword>
<dbReference type="InterPro" id="IPR027417">
    <property type="entry name" value="P-loop_NTPase"/>
</dbReference>
<evidence type="ECO:0000256" key="1">
    <source>
        <dbReference type="ARBA" id="ARBA00004496"/>
    </source>
</evidence>
<comment type="subcellular location">
    <subcellularLocation>
        <location evidence="1">Cytoplasm</location>
    </subcellularLocation>
</comment>
<dbReference type="GO" id="GO:0005737">
    <property type="term" value="C:cytoplasm"/>
    <property type="evidence" value="ECO:0007669"/>
    <property type="project" value="UniProtKB-SubCell"/>
</dbReference>
<organism evidence="9 10">
    <name type="scientific">Acipenser ruthenus</name>
    <name type="common">Sterlet sturgeon</name>
    <dbReference type="NCBI Taxonomy" id="7906"/>
    <lineage>
        <taxon>Eukaryota</taxon>
        <taxon>Metazoa</taxon>
        <taxon>Chordata</taxon>
        <taxon>Craniata</taxon>
        <taxon>Vertebrata</taxon>
        <taxon>Euteleostomi</taxon>
        <taxon>Actinopterygii</taxon>
        <taxon>Chondrostei</taxon>
        <taxon>Acipenseriformes</taxon>
        <taxon>Acipenseridae</taxon>
        <taxon>Acipenser</taxon>
    </lineage>
</organism>
<dbReference type="Pfam" id="PF17779">
    <property type="entry name" value="WHD_NOD2"/>
    <property type="match status" value="1"/>
</dbReference>
<dbReference type="InterPro" id="IPR029495">
    <property type="entry name" value="NACHT-assoc"/>
</dbReference>
<evidence type="ECO:0000259" key="8">
    <source>
        <dbReference type="PROSITE" id="PS50837"/>
    </source>
</evidence>
<protein>
    <submittedName>
        <fullName evidence="9">NACHT, LRR and PYD domains-containing protein 3</fullName>
    </submittedName>
</protein>
<dbReference type="InterPro" id="IPR041267">
    <property type="entry name" value="NLRP_HD2"/>
</dbReference>
<keyword evidence="2" id="KW-0963">Cytoplasm</keyword>
<accession>A0A444UUJ2</accession>
<evidence type="ECO:0000256" key="4">
    <source>
        <dbReference type="ARBA" id="ARBA00022741"/>
    </source>
</evidence>
<dbReference type="SUPFAM" id="SSF52047">
    <property type="entry name" value="RNI-like"/>
    <property type="match status" value="1"/>
</dbReference>
<keyword evidence="3" id="KW-0677">Repeat</keyword>
<dbReference type="GO" id="GO:0005524">
    <property type="term" value="F:ATP binding"/>
    <property type="evidence" value="ECO:0007669"/>
    <property type="project" value="UniProtKB-KW"/>
</dbReference>
<evidence type="ECO:0000313" key="10">
    <source>
        <dbReference type="Proteomes" id="UP000289886"/>
    </source>
</evidence>
<dbReference type="EMBL" id="SCEB01007634">
    <property type="protein sequence ID" value="RXM91831.1"/>
    <property type="molecule type" value="Genomic_DNA"/>
</dbReference>
<feature type="domain" description="NACHT" evidence="8">
    <location>
        <begin position="91"/>
        <end position="408"/>
    </location>
</feature>
<name>A0A444UUJ2_ACIRT</name>
<comment type="caution">
    <text evidence="9">The sequence shown here is derived from an EMBL/GenBank/DDBJ whole genome shotgun (WGS) entry which is preliminary data.</text>
</comment>
<evidence type="ECO:0000313" key="9">
    <source>
        <dbReference type="EMBL" id="RXM91831.1"/>
    </source>
</evidence>
<reference evidence="9 10" key="1">
    <citation type="submission" date="2019-01" db="EMBL/GenBank/DDBJ databases">
        <title>Draft Genome and Complete Hox-Cluster Characterization of the Sterlet Sturgeon (Acipenser ruthenus).</title>
        <authorList>
            <person name="Wei Q."/>
        </authorList>
    </citation>
    <scope>NUCLEOTIDE SEQUENCE [LARGE SCALE GENOMIC DNA]</scope>
    <source>
        <strain evidence="9">WHYD16114868_AA</strain>
        <tissue evidence="9">Blood</tissue>
    </source>
</reference>
<evidence type="ECO:0000256" key="3">
    <source>
        <dbReference type="ARBA" id="ARBA00022737"/>
    </source>
</evidence>
<dbReference type="InterPro" id="IPR041075">
    <property type="entry name" value="NOD1/2_WH"/>
</dbReference>
<dbReference type="PROSITE" id="PS50837">
    <property type="entry name" value="NACHT"/>
    <property type="match status" value="1"/>
</dbReference>
<dbReference type="Pfam" id="PF05729">
    <property type="entry name" value="NACHT"/>
    <property type="match status" value="1"/>
</dbReference>
<dbReference type="PANTHER" id="PTHR45690">
    <property type="entry name" value="NACHT, LRR AND PYD DOMAINS-CONTAINING PROTEIN 12"/>
    <property type="match status" value="1"/>
</dbReference>
<dbReference type="GO" id="GO:0006954">
    <property type="term" value="P:inflammatory response"/>
    <property type="evidence" value="ECO:0007669"/>
    <property type="project" value="UniProtKB-KW"/>
</dbReference>
<evidence type="ECO:0000256" key="5">
    <source>
        <dbReference type="ARBA" id="ARBA00022840"/>
    </source>
</evidence>
<dbReference type="Gene3D" id="3.40.50.300">
    <property type="entry name" value="P-loop containing nucleotide triphosphate hydrolases"/>
    <property type="match status" value="1"/>
</dbReference>
<feature type="non-terminal residue" evidence="9">
    <location>
        <position position="1"/>
    </location>
</feature>
<dbReference type="PANTHER" id="PTHR45690:SF19">
    <property type="entry name" value="NACHT, LRR AND PYD DOMAINS-CONTAINING PROTEIN 3"/>
    <property type="match status" value="1"/>
</dbReference>
<keyword evidence="6" id="KW-0832">Ubl conjugation</keyword>
<proteinExistence type="predicted"/>
<dbReference type="InterPro" id="IPR050637">
    <property type="entry name" value="NLRP_innate_immun_reg"/>
</dbReference>
<dbReference type="SMART" id="SM01288">
    <property type="entry name" value="FISNA"/>
    <property type="match status" value="1"/>
</dbReference>
<keyword evidence="10" id="KW-1185">Reference proteome</keyword>
<dbReference type="Proteomes" id="UP000289886">
    <property type="component" value="Unassembled WGS sequence"/>
</dbReference>
<dbReference type="GO" id="GO:0045087">
    <property type="term" value="P:innate immune response"/>
    <property type="evidence" value="ECO:0007669"/>
    <property type="project" value="UniProtKB-KW"/>
</dbReference>
<evidence type="ECO:0000256" key="6">
    <source>
        <dbReference type="ARBA" id="ARBA00022843"/>
    </source>
</evidence>
<keyword evidence="4" id="KW-0547">Nucleotide-binding</keyword>
<sequence>ELRIKYKESVRCEYITVQEYNSLTGESVQLDDRYTKLLIIQKHRKQKEREEELRSRGNSHQEVMNKRDSDMFMSINVEKLFDPDENGVVHKTVILQGQAGIGKSFTTQKIMSDWASGKIYSDFEYIFHIKCQQLNLISKNISVVDLILYNCQDLKPAVAQVLSCPEKILFIIDGFDELKFSLDVPQYSLCHDPHEQNTPQVTLSSLIRKAILSKAFLLITTRSTTLDKLTKVLKQPRYTEILGFSEEGMKEYFKNFFQNEQQALCAFNNVKKNEIVFTACFIPGVCWIVCTMLREKMDENTDIKQALTTTTTIFVYFVYTLLEHHCKSGSLPVQDILQRLGVLAESGIQEQQVLFEEKQIKNTFSDPSQAPSSFLNKIILKKGISNKTVFSFMHLSFQEFFAAFSYIMCDEQESEKKVTELLRESEDKGHLLSTIQFLFGLSNQETQDFINEKYNRSISPAVQSQLEGWIKERLKKVTEHTKGADLMAMLHCLYEIHDEDFVRGALESLTNIFLSYYPLKRTDCAVLSYCLQAWGDIERLDLQTCLLKPECLEVLIPGLHKCKDLK</sequence>
<evidence type="ECO:0000256" key="2">
    <source>
        <dbReference type="ARBA" id="ARBA00022490"/>
    </source>
</evidence>
<evidence type="ECO:0000256" key="7">
    <source>
        <dbReference type="ARBA" id="ARBA00023198"/>
    </source>
</evidence>
<dbReference type="InterPro" id="IPR007111">
    <property type="entry name" value="NACHT_NTPase"/>
</dbReference>
<dbReference type="SUPFAM" id="SSF52540">
    <property type="entry name" value="P-loop containing nucleoside triphosphate hydrolases"/>
    <property type="match status" value="1"/>
</dbReference>
<dbReference type="Pfam" id="PF14484">
    <property type="entry name" value="FISNA"/>
    <property type="match status" value="1"/>
</dbReference>
<gene>
    <name evidence="9" type="ORF">EOD39_20771</name>
</gene>